<sequence length="51" mass="6174">MAEQRGVHLCAAYHQNFPCTGREHRFVWLSSRAKERKLRVVPGRYHRNTHW</sequence>
<accession>A0A645GL22</accession>
<reference evidence="1" key="1">
    <citation type="submission" date="2019-08" db="EMBL/GenBank/DDBJ databases">
        <authorList>
            <person name="Kucharzyk K."/>
            <person name="Murdoch R.W."/>
            <person name="Higgins S."/>
            <person name="Loffler F."/>
        </authorList>
    </citation>
    <scope>NUCLEOTIDE SEQUENCE</scope>
</reference>
<comment type="caution">
    <text evidence="1">The sequence shown here is derived from an EMBL/GenBank/DDBJ whole genome shotgun (WGS) entry which is preliminary data.</text>
</comment>
<evidence type="ECO:0000313" key="1">
    <source>
        <dbReference type="EMBL" id="MPN27651.1"/>
    </source>
</evidence>
<gene>
    <name evidence="1" type="ORF">SDC9_175085</name>
</gene>
<dbReference type="AlphaFoldDB" id="A0A645GL22"/>
<dbReference type="EMBL" id="VSSQ01077635">
    <property type="protein sequence ID" value="MPN27651.1"/>
    <property type="molecule type" value="Genomic_DNA"/>
</dbReference>
<organism evidence="1">
    <name type="scientific">bioreactor metagenome</name>
    <dbReference type="NCBI Taxonomy" id="1076179"/>
    <lineage>
        <taxon>unclassified sequences</taxon>
        <taxon>metagenomes</taxon>
        <taxon>ecological metagenomes</taxon>
    </lineage>
</organism>
<protein>
    <submittedName>
        <fullName evidence="1">Uncharacterized protein</fullName>
    </submittedName>
</protein>
<name>A0A645GL22_9ZZZZ</name>
<proteinExistence type="predicted"/>